<sequence>MSDIRHALLRRDPLSAAKEVLYHLDISLGSALQSSTGPTPGLEKNTVELVEEFIFHVPKDRNIQPK</sequence>
<reference evidence="1 2" key="1">
    <citation type="submission" date="2024-05" db="EMBL/GenBank/DDBJ databases">
        <title>Genome sequencing and assembly of Indian major carp, Cirrhinus mrigala (Hamilton, 1822).</title>
        <authorList>
            <person name="Mohindra V."/>
            <person name="Chowdhury L.M."/>
            <person name="Lal K."/>
            <person name="Jena J.K."/>
        </authorList>
    </citation>
    <scope>NUCLEOTIDE SEQUENCE [LARGE SCALE GENOMIC DNA]</scope>
    <source>
        <strain evidence="1">CM1030</strain>
        <tissue evidence="1">Blood</tissue>
    </source>
</reference>
<organism evidence="1 2">
    <name type="scientific">Cirrhinus mrigala</name>
    <name type="common">Mrigala</name>
    <dbReference type="NCBI Taxonomy" id="683832"/>
    <lineage>
        <taxon>Eukaryota</taxon>
        <taxon>Metazoa</taxon>
        <taxon>Chordata</taxon>
        <taxon>Craniata</taxon>
        <taxon>Vertebrata</taxon>
        <taxon>Euteleostomi</taxon>
        <taxon>Actinopterygii</taxon>
        <taxon>Neopterygii</taxon>
        <taxon>Teleostei</taxon>
        <taxon>Ostariophysi</taxon>
        <taxon>Cypriniformes</taxon>
        <taxon>Cyprinidae</taxon>
        <taxon>Labeoninae</taxon>
        <taxon>Labeonini</taxon>
        <taxon>Cirrhinus</taxon>
    </lineage>
</organism>
<proteinExistence type="predicted"/>
<keyword evidence="2" id="KW-1185">Reference proteome</keyword>
<accession>A0ABD0S028</accession>
<dbReference type="PANTHER" id="PTHR14540">
    <property type="entry name" value="INTEGRATOR COMPLEX SUBUNIT 15"/>
    <property type="match status" value="1"/>
</dbReference>
<evidence type="ECO:0000313" key="1">
    <source>
        <dbReference type="EMBL" id="KAL0204149.1"/>
    </source>
</evidence>
<dbReference type="Proteomes" id="UP001529510">
    <property type="component" value="Unassembled WGS sequence"/>
</dbReference>
<dbReference type="InterPro" id="IPR027844">
    <property type="entry name" value="INTS15"/>
</dbReference>
<feature type="non-terminal residue" evidence="1">
    <location>
        <position position="66"/>
    </location>
</feature>
<dbReference type="Pfam" id="PF14964">
    <property type="entry name" value="INTS15"/>
    <property type="match status" value="1"/>
</dbReference>
<evidence type="ECO:0000313" key="2">
    <source>
        <dbReference type="Proteomes" id="UP001529510"/>
    </source>
</evidence>
<dbReference type="AlphaFoldDB" id="A0ABD0S028"/>
<dbReference type="PANTHER" id="PTHR14540:SF2">
    <property type="entry name" value="INTEGRATOR COMPLEX SUBUNIT 15"/>
    <property type="match status" value="1"/>
</dbReference>
<comment type="caution">
    <text evidence="1">The sequence shown here is derived from an EMBL/GenBank/DDBJ whole genome shotgun (WGS) entry which is preliminary data.</text>
</comment>
<dbReference type="EMBL" id="JAMKFB020000001">
    <property type="protein sequence ID" value="KAL0204149.1"/>
    <property type="molecule type" value="Genomic_DNA"/>
</dbReference>
<gene>
    <name evidence="1" type="ORF">M9458_002167</name>
</gene>
<protein>
    <submittedName>
        <fullName evidence="1">Uncharacterized protein</fullName>
    </submittedName>
</protein>
<name>A0ABD0S028_CIRMR</name>